<dbReference type="Proteomes" id="UP000005631">
    <property type="component" value="Chromosome"/>
</dbReference>
<reference evidence="2 3" key="1">
    <citation type="journal article" date="2012" name="Stand. Genomic Sci.">
        <title>Genome sequence of the orange-pigmented seawater bacterium Owenweeksia hongkongensis type strain (UST20020801(T)).</title>
        <authorList>
            <person name="Riedel T."/>
            <person name="Held B."/>
            <person name="Nolan M."/>
            <person name="Lucas S."/>
            <person name="Lapidus A."/>
            <person name="Tice H."/>
            <person name="Del Rio T.G."/>
            <person name="Cheng J.F."/>
            <person name="Han C."/>
            <person name="Tapia R."/>
            <person name="Goodwin L.A."/>
            <person name="Pitluck S."/>
            <person name="Liolios K."/>
            <person name="Mavromatis K."/>
            <person name="Pagani I."/>
            <person name="Ivanova N."/>
            <person name="Mikhailova N."/>
            <person name="Pati A."/>
            <person name="Chen A."/>
            <person name="Palaniappan K."/>
            <person name="Rohde M."/>
            <person name="Tindall B.J."/>
            <person name="Detter J.C."/>
            <person name="Goker M."/>
            <person name="Woyke T."/>
            <person name="Bristow J."/>
            <person name="Eisen J.A."/>
            <person name="Markowitz V."/>
            <person name="Hugenholtz P."/>
            <person name="Klenk H.P."/>
            <person name="Kyrpides N.C."/>
        </authorList>
    </citation>
    <scope>NUCLEOTIDE SEQUENCE</scope>
    <source>
        <strain evidence="3">DSM 17368 / JCM 12287 / NRRL B-23963</strain>
    </source>
</reference>
<keyword evidence="1" id="KW-0732">Signal</keyword>
<evidence type="ECO:0000256" key="1">
    <source>
        <dbReference type="SAM" id="SignalP"/>
    </source>
</evidence>
<evidence type="ECO:0000313" key="2">
    <source>
        <dbReference type="EMBL" id="AEV33088.1"/>
    </source>
</evidence>
<dbReference type="KEGG" id="oho:Oweho_2114"/>
<evidence type="ECO:0000313" key="3">
    <source>
        <dbReference type="Proteomes" id="UP000005631"/>
    </source>
</evidence>
<organism evidence="2 3">
    <name type="scientific">Owenweeksia hongkongensis (strain DSM 17368 / CIP 108786 / JCM 12287 / NRRL B-23963 / UST20020801)</name>
    <dbReference type="NCBI Taxonomy" id="926562"/>
    <lineage>
        <taxon>Bacteria</taxon>
        <taxon>Pseudomonadati</taxon>
        <taxon>Bacteroidota</taxon>
        <taxon>Flavobacteriia</taxon>
        <taxon>Flavobacteriales</taxon>
        <taxon>Owenweeksiaceae</taxon>
        <taxon>Owenweeksia</taxon>
    </lineage>
</organism>
<protein>
    <recommendedName>
        <fullName evidence="4">Outer membrane protein beta-barrel domain-containing protein</fullName>
    </recommendedName>
</protein>
<evidence type="ECO:0008006" key="4">
    <source>
        <dbReference type="Google" id="ProtNLM"/>
    </source>
</evidence>
<name>G8R421_OWEHD</name>
<dbReference type="HOGENOM" id="CLU_1064927_0_0_10"/>
<accession>G8R421</accession>
<feature type="chain" id="PRO_5003514267" description="Outer membrane protein beta-barrel domain-containing protein" evidence="1">
    <location>
        <begin position="41"/>
        <end position="261"/>
    </location>
</feature>
<keyword evidence="3" id="KW-1185">Reference proteome</keyword>
<sequence length="261" mass="29925">MTLHFLEVVVLKYDICSTKQRMKKLTLLLALAVFSLSAKAQAPQKTQISLDVSAAYQPESYFFGPALEMGFSPKKTYDLLPIFTGQLGVRDFIGRSGWFYEGSMVYNYTQLHLSSKLTFPDQIDPYYGFVKETSTPKIEIREHYHSLGLSAGAGYRWQNRTQNKRFVLPLGFKTYNTFDRKQTTKTDEGKTSRKIFQDAKFEDWLYYGIYTKPSFEFSLSKKRSPWNFALFADVSLLWNASSDLDPSLFIGGGLGVRYALK</sequence>
<feature type="signal peptide" evidence="1">
    <location>
        <begin position="1"/>
        <end position="40"/>
    </location>
</feature>
<dbReference type="EMBL" id="CP003156">
    <property type="protein sequence ID" value="AEV33088.1"/>
    <property type="molecule type" value="Genomic_DNA"/>
</dbReference>
<gene>
    <name evidence="2" type="ordered locus">Oweho_2114</name>
</gene>
<proteinExistence type="predicted"/>
<dbReference type="AlphaFoldDB" id="G8R421"/>